<feature type="region of interest" description="Disordered" evidence="1">
    <location>
        <begin position="1"/>
        <end position="34"/>
    </location>
</feature>
<evidence type="ECO:0008006" key="4">
    <source>
        <dbReference type="Google" id="ProtNLM"/>
    </source>
</evidence>
<protein>
    <recommendedName>
        <fullName evidence="4">F-box domain-containing protein</fullName>
    </recommendedName>
</protein>
<dbReference type="EMBL" id="CAJVCH010064052">
    <property type="protein sequence ID" value="CAG7719722.1"/>
    <property type="molecule type" value="Genomic_DNA"/>
</dbReference>
<evidence type="ECO:0000256" key="1">
    <source>
        <dbReference type="SAM" id="MobiDB-lite"/>
    </source>
</evidence>
<name>A0A8J2JJ03_9HEXA</name>
<gene>
    <name evidence="2" type="ORF">AFUS01_LOCUS9031</name>
</gene>
<evidence type="ECO:0000313" key="3">
    <source>
        <dbReference type="Proteomes" id="UP000708208"/>
    </source>
</evidence>
<keyword evidence="3" id="KW-1185">Reference proteome</keyword>
<evidence type="ECO:0000313" key="2">
    <source>
        <dbReference type="EMBL" id="CAG7719722.1"/>
    </source>
</evidence>
<comment type="caution">
    <text evidence="2">The sequence shown here is derived from an EMBL/GenBank/DDBJ whole genome shotgun (WGS) entry which is preliminary data.</text>
</comment>
<feature type="compositionally biased region" description="Basic residues" evidence="1">
    <location>
        <begin position="1"/>
        <end position="10"/>
    </location>
</feature>
<reference evidence="2" key="1">
    <citation type="submission" date="2021-06" db="EMBL/GenBank/DDBJ databases">
        <authorList>
            <person name="Hodson N. C."/>
            <person name="Mongue J. A."/>
            <person name="Jaron S. K."/>
        </authorList>
    </citation>
    <scope>NUCLEOTIDE SEQUENCE</scope>
</reference>
<sequence length="677" mass="77702">METIKSRVKRNPVEGNLDPNPASNASVPKNSPQDSACGAVTDALTNHVVLKQVFLLLDTQTLLKLSLVSKIWCRTARLVLRAHKKCLADIKGKLPCQELRNLNKILAKSYDHPYSGLAFRNCQISTPLDERTPQIRHCRIRCIVVEESSDESDSNGTGEDDSENHTDEESLNDNMRHIDEPDMMFLHHPCINPRVTTKTYAAILEKLPFRHLEIHWDGRNGCCPAEKLLCKILIEKGKFFEEMKITAFPESIVSLKEYLKIDTCNWLPKLKILDVFPQDMTPDWNMLDCENPVKCELIEAAPNLEKLLGLNRHFDLDYFLTNGKASLIKHYLVTESDFFGAGDGNQLRRIMNFGISNPKLTKFLFRGYYLDSNPESPEFRAMVDFLKKLILSCSSSLQEILLYHTMFINLLPEIFNLPLRSLRLLTLRVSTSVDQRLQVPVLTKFNWHYVFPALETVKCMPSEDIFSYDSPITDHDSVNIEEQLKEKLVQRRDSSPCESVVKIIFEGHFDLKGLEHFRELFPNVKVFADAGTNCLEEILGFLWKTWPQLEKITFSDVPTSALVYNWDAKLWGISKDGFNQNRGTSSHFLRSKGRTNTVPSIMSFQRLKTLRIEISHPIFPCYPDEKGDSNAHLFSQMDFSKISGFEVEIKRELCNKSLGTCHFQLKHLDQFVKFVDS</sequence>
<feature type="compositionally biased region" description="Acidic residues" evidence="1">
    <location>
        <begin position="149"/>
        <end position="162"/>
    </location>
</feature>
<proteinExistence type="predicted"/>
<dbReference type="Proteomes" id="UP000708208">
    <property type="component" value="Unassembled WGS sequence"/>
</dbReference>
<organism evidence="2 3">
    <name type="scientific">Allacma fusca</name>
    <dbReference type="NCBI Taxonomy" id="39272"/>
    <lineage>
        <taxon>Eukaryota</taxon>
        <taxon>Metazoa</taxon>
        <taxon>Ecdysozoa</taxon>
        <taxon>Arthropoda</taxon>
        <taxon>Hexapoda</taxon>
        <taxon>Collembola</taxon>
        <taxon>Symphypleona</taxon>
        <taxon>Sminthuridae</taxon>
        <taxon>Allacma</taxon>
    </lineage>
</organism>
<feature type="compositionally biased region" description="Polar residues" evidence="1">
    <location>
        <begin position="21"/>
        <end position="34"/>
    </location>
</feature>
<accession>A0A8J2JJ03</accession>
<dbReference type="AlphaFoldDB" id="A0A8J2JJ03"/>
<feature type="region of interest" description="Disordered" evidence="1">
    <location>
        <begin position="149"/>
        <end position="170"/>
    </location>
</feature>